<evidence type="ECO:0000256" key="11">
    <source>
        <dbReference type="SAM" id="Phobius"/>
    </source>
</evidence>
<comment type="subcellular location">
    <subcellularLocation>
        <location evidence="2">Membrane</location>
    </subcellularLocation>
</comment>
<evidence type="ECO:0000256" key="8">
    <source>
        <dbReference type="ARBA" id="ARBA00022989"/>
    </source>
</evidence>
<keyword evidence="8 11" id="KW-1133">Transmembrane helix</keyword>
<dbReference type="SMART" id="SM00387">
    <property type="entry name" value="HATPase_c"/>
    <property type="match status" value="1"/>
</dbReference>
<dbReference type="InterPro" id="IPR050428">
    <property type="entry name" value="TCS_sensor_his_kinase"/>
</dbReference>
<dbReference type="Gene3D" id="1.10.287.130">
    <property type="match status" value="1"/>
</dbReference>
<dbReference type="InterPro" id="IPR004358">
    <property type="entry name" value="Sig_transdc_His_kin-like_C"/>
</dbReference>
<dbReference type="Gene3D" id="3.30.565.10">
    <property type="entry name" value="Histidine kinase-like ATPase, C-terminal domain"/>
    <property type="match status" value="1"/>
</dbReference>
<evidence type="ECO:0000256" key="1">
    <source>
        <dbReference type="ARBA" id="ARBA00000085"/>
    </source>
</evidence>
<evidence type="ECO:0000313" key="17">
    <source>
        <dbReference type="Proteomes" id="UP000324176"/>
    </source>
</evidence>
<keyword evidence="9" id="KW-0902">Two-component regulatory system</keyword>
<feature type="transmembrane region" description="Helical" evidence="11">
    <location>
        <begin position="167"/>
        <end position="190"/>
    </location>
</feature>
<evidence type="ECO:0000256" key="4">
    <source>
        <dbReference type="ARBA" id="ARBA00022553"/>
    </source>
</evidence>
<evidence type="ECO:0000313" key="16">
    <source>
        <dbReference type="Proteomes" id="UP000034156"/>
    </source>
</evidence>
<dbReference type="PROSITE" id="PS50109">
    <property type="entry name" value="HIS_KIN"/>
    <property type="match status" value="1"/>
</dbReference>
<protein>
    <recommendedName>
        <fullName evidence="3">histidine kinase</fullName>
        <ecNumber evidence="3">2.7.13.3</ecNumber>
    </recommendedName>
</protein>
<keyword evidence="7 14" id="KW-0418">Kinase</keyword>
<dbReference type="InterPro" id="IPR003661">
    <property type="entry name" value="HisK_dim/P_dom"/>
</dbReference>
<keyword evidence="10 11" id="KW-0472">Membrane</keyword>
<comment type="catalytic activity">
    <reaction evidence="1">
        <text>ATP + protein L-histidine = ADP + protein N-phospho-L-histidine.</text>
        <dbReference type="EC" id="2.7.13.3"/>
    </reaction>
</comment>
<evidence type="ECO:0000256" key="7">
    <source>
        <dbReference type="ARBA" id="ARBA00022777"/>
    </source>
</evidence>
<feature type="domain" description="HAMP" evidence="13">
    <location>
        <begin position="187"/>
        <end position="238"/>
    </location>
</feature>
<dbReference type="Pfam" id="PF02518">
    <property type="entry name" value="HATPase_c"/>
    <property type="match status" value="1"/>
</dbReference>
<dbReference type="SUPFAM" id="SSF55874">
    <property type="entry name" value="ATPase domain of HSP90 chaperone/DNA topoisomerase II/histidine kinase"/>
    <property type="match status" value="1"/>
</dbReference>
<dbReference type="Proteomes" id="UP000324176">
    <property type="component" value="Unassembled WGS sequence"/>
</dbReference>
<gene>
    <name evidence="14" type="ORF">AAW31_14935</name>
    <name evidence="15" type="ORF">BCL69_101924</name>
</gene>
<dbReference type="AlphaFoldDB" id="A0A0F7KJ14"/>
<reference evidence="14 16" key="2">
    <citation type="journal article" date="2016" name="Genome Announc.">
        <title>Genome Sequence of Nitrosomonas communis Strain Nm2, a Mesophilic Ammonia-Oxidizing Bacterium Isolated from Mediterranean Soil.</title>
        <authorList>
            <person name="Kozlowski J.A."/>
            <person name="Kits K.D."/>
            <person name="Stein L.Y."/>
        </authorList>
    </citation>
    <scope>NUCLEOTIDE SEQUENCE [LARGE SCALE GENOMIC DNA]</scope>
    <source>
        <strain evidence="14 16">Nm2</strain>
    </source>
</reference>
<proteinExistence type="predicted"/>
<keyword evidence="4" id="KW-0597">Phosphoprotein</keyword>
<dbReference type="InterPro" id="IPR036097">
    <property type="entry name" value="HisK_dim/P_sf"/>
</dbReference>
<evidence type="ECO:0000313" key="14">
    <source>
        <dbReference type="EMBL" id="AKH38802.1"/>
    </source>
</evidence>
<dbReference type="PANTHER" id="PTHR45436:SF4">
    <property type="entry name" value="SENSOR PROTEIN PHOQ"/>
    <property type="match status" value="1"/>
</dbReference>
<evidence type="ECO:0000259" key="12">
    <source>
        <dbReference type="PROSITE" id="PS50109"/>
    </source>
</evidence>
<dbReference type="GO" id="GO:0005524">
    <property type="term" value="F:ATP binding"/>
    <property type="evidence" value="ECO:0007669"/>
    <property type="project" value="UniProtKB-KW"/>
</dbReference>
<keyword evidence="5" id="KW-0808">Transferase</keyword>
<dbReference type="InterPro" id="IPR003594">
    <property type="entry name" value="HATPase_dom"/>
</dbReference>
<keyword evidence="6 11" id="KW-0812">Transmembrane</keyword>
<dbReference type="RefSeq" id="WP_046850837.1">
    <property type="nucleotide sequence ID" value="NZ_CP011451.1"/>
</dbReference>
<dbReference type="OrthoDB" id="9809567at2"/>
<evidence type="ECO:0000313" key="15">
    <source>
        <dbReference type="EMBL" id="TYP88769.1"/>
    </source>
</evidence>
<dbReference type="PATRIC" id="fig|44574.3.peg.3614"/>
<reference evidence="15 17" key="3">
    <citation type="submission" date="2019-07" db="EMBL/GenBank/DDBJ databases">
        <title>Active sludge and wastewater microbial communities from Klosterneuburg, Austria.</title>
        <authorList>
            <person name="Wagner M."/>
        </authorList>
    </citation>
    <scope>NUCLEOTIDE SEQUENCE [LARGE SCALE GENOMIC DNA]</scope>
    <source>
        <strain evidence="15 17">Nm2</strain>
    </source>
</reference>
<evidence type="ECO:0000256" key="5">
    <source>
        <dbReference type="ARBA" id="ARBA00022679"/>
    </source>
</evidence>
<dbReference type="InterPro" id="IPR005467">
    <property type="entry name" value="His_kinase_dom"/>
</dbReference>
<evidence type="ECO:0000259" key="13">
    <source>
        <dbReference type="PROSITE" id="PS50885"/>
    </source>
</evidence>
<dbReference type="GO" id="GO:0000155">
    <property type="term" value="F:phosphorelay sensor kinase activity"/>
    <property type="evidence" value="ECO:0007669"/>
    <property type="project" value="InterPro"/>
</dbReference>
<dbReference type="Proteomes" id="UP000034156">
    <property type="component" value="Chromosome"/>
</dbReference>
<accession>A0A0F7KJ14</accession>
<organism evidence="14 16">
    <name type="scientific">Nitrosomonas communis</name>
    <dbReference type="NCBI Taxonomy" id="44574"/>
    <lineage>
        <taxon>Bacteria</taxon>
        <taxon>Pseudomonadati</taxon>
        <taxon>Pseudomonadota</taxon>
        <taxon>Betaproteobacteria</taxon>
        <taxon>Nitrosomonadales</taxon>
        <taxon>Nitrosomonadaceae</taxon>
        <taxon>Nitrosomonas</taxon>
    </lineage>
</organism>
<evidence type="ECO:0000256" key="9">
    <source>
        <dbReference type="ARBA" id="ARBA00023012"/>
    </source>
</evidence>
<dbReference type="CDD" id="cd00082">
    <property type="entry name" value="HisKA"/>
    <property type="match status" value="1"/>
</dbReference>
<dbReference type="EC" id="2.7.13.3" evidence="3"/>
<sequence length="445" mass="50174">MRSLNQRILFSASLVLFIFIVGTALTLDRAFYDSGQRALQDRMLGKLFLLMGEVEVDRKGSLSMPEELPALIEFEQLNSGVYAFITDQTNTLVWKSFSTLSIPIPSRAPLLEGEKKFEQIMLNDEPHFIYSFAVAWETDGGDYPFTFHVIIESASLEAQIDSYRTDLWGWLGVMGFLLLIMQMLVLHWGLRPMRQVSSELNAVESGVQESVQGLYPVELKRLTDNINSLIQHERKHQQRYRNALADLAHSLKTPLTILQGTIRTEKLSVNMKTVLDEQINRMDSIIQYQLRRAATAGSSPGTRLIALRPVVEKIVNTVNRAHYDKCPQIVIEIGSEFCLRVDEGDLMELLGNLIDNAFKWCRRTVTISAQCVHDDIVLKVEDDGPGVKQEEIGRLTERGVRADQAMPGHGIGLAIVRDIAQAYDGALFIEPGKNIGVSFIIRIKR</sequence>
<dbReference type="InterPro" id="IPR003660">
    <property type="entry name" value="HAMP_dom"/>
</dbReference>
<dbReference type="PANTHER" id="PTHR45436">
    <property type="entry name" value="SENSOR HISTIDINE KINASE YKOH"/>
    <property type="match status" value="1"/>
</dbReference>
<keyword evidence="16" id="KW-1185">Reference proteome</keyword>
<evidence type="ECO:0000256" key="2">
    <source>
        <dbReference type="ARBA" id="ARBA00004370"/>
    </source>
</evidence>
<dbReference type="InterPro" id="IPR036890">
    <property type="entry name" value="HATPase_C_sf"/>
</dbReference>
<dbReference type="SUPFAM" id="SSF47384">
    <property type="entry name" value="Homodimeric domain of signal transducing histidine kinase"/>
    <property type="match status" value="1"/>
</dbReference>
<reference evidence="16" key="1">
    <citation type="submission" date="2015-05" db="EMBL/GenBank/DDBJ databases">
        <title>Draft genome of Nitrosomonas communis strain Nm2.</title>
        <authorList>
            <person name="Kozlowski J.A."/>
            <person name="Kits K.D."/>
            <person name="Stein L.Y."/>
        </authorList>
    </citation>
    <scope>NUCLEOTIDE SEQUENCE [LARGE SCALE GENOMIC DNA]</scope>
    <source>
        <strain evidence="16">Nm2</strain>
    </source>
</reference>
<dbReference type="EMBL" id="CP011451">
    <property type="protein sequence ID" value="AKH38802.1"/>
    <property type="molecule type" value="Genomic_DNA"/>
</dbReference>
<dbReference type="EMBL" id="VNHT01000019">
    <property type="protein sequence ID" value="TYP88769.1"/>
    <property type="molecule type" value="Genomic_DNA"/>
</dbReference>
<name>A0A0F7KJ14_9PROT</name>
<feature type="domain" description="Histidine kinase" evidence="12">
    <location>
        <begin position="246"/>
        <end position="445"/>
    </location>
</feature>
<evidence type="ECO:0000256" key="10">
    <source>
        <dbReference type="ARBA" id="ARBA00023136"/>
    </source>
</evidence>
<dbReference type="KEGG" id="nco:AAW31_14935"/>
<dbReference type="GO" id="GO:0005886">
    <property type="term" value="C:plasma membrane"/>
    <property type="evidence" value="ECO:0007669"/>
    <property type="project" value="TreeGrafter"/>
</dbReference>
<dbReference type="PRINTS" id="PR00344">
    <property type="entry name" value="BCTRLSENSOR"/>
</dbReference>
<dbReference type="PROSITE" id="PS50885">
    <property type="entry name" value="HAMP"/>
    <property type="match status" value="1"/>
</dbReference>
<evidence type="ECO:0000256" key="6">
    <source>
        <dbReference type="ARBA" id="ARBA00022692"/>
    </source>
</evidence>
<evidence type="ECO:0000256" key="3">
    <source>
        <dbReference type="ARBA" id="ARBA00012438"/>
    </source>
</evidence>